<comment type="catalytic activity">
    <reaction evidence="6">
        <text>RX + glutathione = an S-substituted glutathione + a halide anion + H(+)</text>
        <dbReference type="Rhea" id="RHEA:16437"/>
        <dbReference type="ChEBI" id="CHEBI:15378"/>
        <dbReference type="ChEBI" id="CHEBI:16042"/>
        <dbReference type="ChEBI" id="CHEBI:17792"/>
        <dbReference type="ChEBI" id="CHEBI:57925"/>
        <dbReference type="ChEBI" id="CHEBI:90779"/>
        <dbReference type="EC" id="2.5.1.18"/>
    </reaction>
</comment>
<accession>F4MI57</accession>
<dbReference type="Gene3D" id="3.40.30.10">
    <property type="entry name" value="Glutaredoxin"/>
    <property type="match status" value="1"/>
</dbReference>
<dbReference type="PROSITE" id="PS50404">
    <property type="entry name" value="GST_NTER"/>
    <property type="match status" value="1"/>
</dbReference>
<dbReference type="CDD" id="cd03177">
    <property type="entry name" value="GST_C_Delta_Epsilon"/>
    <property type="match status" value="1"/>
</dbReference>
<dbReference type="GO" id="GO:0006749">
    <property type="term" value="P:glutathione metabolic process"/>
    <property type="evidence" value="ECO:0007669"/>
    <property type="project" value="TreeGrafter"/>
</dbReference>
<comment type="subunit">
    <text evidence="2">Homodimer.</text>
</comment>
<dbReference type="Pfam" id="PF02798">
    <property type="entry name" value="GST_N"/>
    <property type="match status" value="1"/>
</dbReference>
<reference evidence="10" key="3">
    <citation type="submission" date="2022-01" db="EMBL/GenBank/DDBJ databases">
        <authorList>
            <person name="King R."/>
        </authorList>
    </citation>
    <scope>NUCLEOTIDE SEQUENCE</scope>
</reference>
<dbReference type="Pfam" id="PF00043">
    <property type="entry name" value="GST_C"/>
    <property type="match status" value="1"/>
</dbReference>
<evidence type="ECO:0000313" key="10">
    <source>
        <dbReference type="EMBL" id="CAG9805855.1"/>
    </source>
</evidence>
<evidence type="ECO:0000256" key="6">
    <source>
        <dbReference type="ARBA" id="ARBA00047960"/>
    </source>
</evidence>
<name>F4MI57_9DIPT</name>
<organism evidence="9">
    <name type="scientific">Chironomus riparius</name>
    <dbReference type="NCBI Taxonomy" id="315576"/>
    <lineage>
        <taxon>Eukaryota</taxon>
        <taxon>Metazoa</taxon>
        <taxon>Ecdysozoa</taxon>
        <taxon>Arthropoda</taxon>
        <taxon>Hexapoda</taxon>
        <taxon>Insecta</taxon>
        <taxon>Pterygota</taxon>
        <taxon>Neoptera</taxon>
        <taxon>Endopterygota</taxon>
        <taxon>Diptera</taxon>
        <taxon>Nematocera</taxon>
        <taxon>Chironomoidea</taxon>
        <taxon>Chironomidae</taxon>
        <taxon>Chironominae</taxon>
        <taxon>Chironomus</taxon>
    </lineage>
</organism>
<gene>
    <name evidence="9" type="primary">GSTd3</name>
    <name evidence="10" type="ORF">CHIRRI_LOCUS8722</name>
</gene>
<dbReference type="Proteomes" id="UP001153620">
    <property type="component" value="Chromosome 2"/>
</dbReference>
<evidence type="ECO:0000259" key="8">
    <source>
        <dbReference type="PROSITE" id="PS50405"/>
    </source>
</evidence>
<reference evidence="9" key="2">
    <citation type="journal article" date="2011" name="Aquat. Toxicol.">
        <title>Identification, characterization and expression profiles of Chironomus riparius glutathione S-transferase (GST) genes in response to cadmium and silver nanoparticles exposure.</title>
        <authorList>
            <person name="Nair P.M."/>
            <person name="Choi J."/>
        </authorList>
    </citation>
    <scope>NUCLEOTIDE SEQUENCE</scope>
</reference>
<evidence type="ECO:0000256" key="3">
    <source>
        <dbReference type="ARBA" id="ARBA00012452"/>
    </source>
</evidence>
<evidence type="ECO:0000259" key="7">
    <source>
        <dbReference type="PROSITE" id="PS50404"/>
    </source>
</evidence>
<dbReference type="SUPFAM" id="SSF47616">
    <property type="entry name" value="GST C-terminal domain-like"/>
    <property type="match status" value="1"/>
</dbReference>
<dbReference type="SFLD" id="SFLDS00019">
    <property type="entry name" value="Glutathione_Transferase_(cytos"/>
    <property type="match status" value="1"/>
</dbReference>
<dbReference type="InterPro" id="IPR036249">
    <property type="entry name" value="Thioredoxin-like_sf"/>
</dbReference>
<dbReference type="InterPro" id="IPR004045">
    <property type="entry name" value="Glutathione_S-Trfase_N"/>
</dbReference>
<dbReference type="PROSITE" id="PS50405">
    <property type="entry name" value="GST_CTER"/>
    <property type="match status" value="1"/>
</dbReference>
<dbReference type="SFLD" id="SFLDG01153">
    <property type="entry name" value="Main.4:_Theta-like"/>
    <property type="match status" value="1"/>
</dbReference>
<proteinExistence type="evidence at transcript level"/>
<keyword evidence="11" id="KW-1185">Reference proteome</keyword>
<protein>
    <recommendedName>
        <fullName evidence="3">glutathione transferase</fullName>
        <ecNumber evidence="3">2.5.1.18</ecNumber>
    </recommendedName>
    <alternativeName>
        <fullName evidence="5">GST class-theta</fullName>
    </alternativeName>
</protein>
<comment type="similarity">
    <text evidence="1">Belongs to the GST superfamily. Theta family.</text>
</comment>
<dbReference type="PANTHER" id="PTHR43969">
    <property type="entry name" value="GLUTATHIONE S TRANSFERASE D10, ISOFORM A-RELATED"/>
    <property type="match status" value="1"/>
</dbReference>
<evidence type="ECO:0000256" key="1">
    <source>
        <dbReference type="ARBA" id="ARBA00009899"/>
    </source>
</evidence>
<reference evidence="10" key="4">
    <citation type="submission" date="2022-10" db="EMBL/GenBank/DDBJ databases">
        <authorList>
            <consortium name="ENA_rothamsted_submissions"/>
            <consortium name="culmorum"/>
            <person name="King R."/>
        </authorList>
    </citation>
    <scope>NUCLEOTIDE SEQUENCE</scope>
</reference>
<sequence>MAPLILYHFPPSAPSRVALLAIRNLELDVEVKEVNLFQKEQLSPEFLRINPQHCVPTIDDNGFHLWESRAIAQYLVETRAPNSTLYPSNPAERAVVNQRLYFDAGTLYPRIRAIAYPALFLGEKNIADEKRNHIHDAFLLMENFLEGRKWFCGDNMTIADLSILASVSSIIHIGASLHNYPNMKRWYELCSTDVKAFKENDEGAKLFGERVRTLLDDKF</sequence>
<evidence type="ECO:0000313" key="9">
    <source>
        <dbReference type="EMBL" id="ADK66961.1"/>
    </source>
</evidence>
<dbReference type="SUPFAM" id="SSF52833">
    <property type="entry name" value="Thioredoxin-like"/>
    <property type="match status" value="1"/>
</dbReference>
<evidence type="ECO:0000313" key="11">
    <source>
        <dbReference type="Proteomes" id="UP001153620"/>
    </source>
</evidence>
<dbReference type="FunFam" id="1.20.1050.10:FF:000007">
    <property type="entry name" value="Glutathione S-transferase 1-1"/>
    <property type="match status" value="1"/>
</dbReference>
<dbReference type="CDD" id="cd03045">
    <property type="entry name" value="GST_N_Delta_Epsilon"/>
    <property type="match status" value="1"/>
</dbReference>
<keyword evidence="4 9" id="KW-0808">Transferase</keyword>
<evidence type="ECO:0000256" key="4">
    <source>
        <dbReference type="ARBA" id="ARBA00022679"/>
    </source>
</evidence>
<dbReference type="EMBL" id="EZ966119">
    <property type="protein sequence ID" value="ADK66961.1"/>
    <property type="molecule type" value="mRNA"/>
</dbReference>
<dbReference type="PANTHER" id="PTHR43969:SF9">
    <property type="entry name" value="GLUTATHIONE S TRANSFERASE D10, ISOFORM A-RELATED"/>
    <property type="match status" value="1"/>
</dbReference>
<dbReference type="GO" id="GO:0004364">
    <property type="term" value="F:glutathione transferase activity"/>
    <property type="evidence" value="ECO:0007669"/>
    <property type="project" value="UniProtKB-EC"/>
</dbReference>
<dbReference type="FunFam" id="3.40.30.10:FF:000034">
    <property type="entry name" value="glutathione S-transferase 1"/>
    <property type="match status" value="1"/>
</dbReference>
<dbReference type="InterPro" id="IPR040079">
    <property type="entry name" value="Glutathione_S-Trfase"/>
</dbReference>
<feature type="domain" description="GST C-terminal" evidence="8">
    <location>
        <begin position="89"/>
        <end position="214"/>
    </location>
</feature>
<dbReference type="SFLD" id="SFLDG00358">
    <property type="entry name" value="Main_(cytGST)"/>
    <property type="match status" value="1"/>
</dbReference>
<evidence type="ECO:0000256" key="5">
    <source>
        <dbReference type="ARBA" id="ARBA00041523"/>
    </source>
</evidence>
<dbReference type="AlphaFoldDB" id="F4MI57"/>
<dbReference type="InterPro" id="IPR010987">
    <property type="entry name" value="Glutathione-S-Trfase_C-like"/>
</dbReference>
<dbReference type="OrthoDB" id="2309723at2759"/>
<dbReference type="InterPro" id="IPR004046">
    <property type="entry name" value="GST_C"/>
</dbReference>
<dbReference type="EC" id="2.5.1.18" evidence="3"/>
<dbReference type="InterPro" id="IPR036282">
    <property type="entry name" value="Glutathione-S-Trfase_C_sf"/>
</dbReference>
<reference evidence="9" key="1">
    <citation type="submission" date="2010-07" db="EMBL/GenBank/DDBJ databases">
        <authorList>
            <person name="Prakash M.G."/>
            <person name="Park S.Y."/>
            <person name="Choi J.H."/>
        </authorList>
    </citation>
    <scope>NUCLEOTIDE SEQUENCE</scope>
</reference>
<dbReference type="EMBL" id="OU895878">
    <property type="protein sequence ID" value="CAG9805855.1"/>
    <property type="molecule type" value="Genomic_DNA"/>
</dbReference>
<evidence type="ECO:0000256" key="2">
    <source>
        <dbReference type="ARBA" id="ARBA00011738"/>
    </source>
</evidence>
<feature type="domain" description="GST N-terminal" evidence="7">
    <location>
        <begin position="2"/>
        <end position="83"/>
    </location>
</feature>
<dbReference type="Gene3D" id="1.20.1050.10">
    <property type="match status" value="1"/>
</dbReference>